<dbReference type="InterPro" id="IPR050793">
    <property type="entry name" value="CMP-NeuNAc_synthase"/>
</dbReference>
<evidence type="ECO:0000256" key="3">
    <source>
        <dbReference type="ARBA" id="ARBA00011881"/>
    </source>
</evidence>
<evidence type="ECO:0000256" key="1">
    <source>
        <dbReference type="ARBA" id="ARBA00001946"/>
    </source>
</evidence>
<keyword evidence="8" id="KW-1185">Reference proteome</keyword>
<accession>A0ABV2TR43</accession>
<gene>
    <name evidence="7" type="ORF">ABXR19_19615</name>
</gene>
<dbReference type="Proteomes" id="UP001549691">
    <property type="component" value="Unassembled WGS sequence"/>
</dbReference>
<dbReference type="SFLD" id="SFLDG01136">
    <property type="entry name" value="C1.6:_Phosphoserine_Phosphatas"/>
    <property type="match status" value="1"/>
</dbReference>
<keyword evidence="5 7" id="KW-0378">Hydrolase</keyword>
<dbReference type="NCBIfam" id="TIGR01662">
    <property type="entry name" value="HAD-SF-IIIA"/>
    <property type="match status" value="1"/>
</dbReference>
<evidence type="ECO:0000256" key="6">
    <source>
        <dbReference type="ARBA" id="ARBA00022842"/>
    </source>
</evidence>
<dbReference type="SUPFAM" id="SSF56784">
    <property type="entry name" value="HAD-like"/>
    <property type="match status" value="1"/>
</dbReference>
<dbReference type="PANTHER" id="PTHR21485:SF3">
    <property type="entry name" value="N-ACYLNEURAMINATE CYTIDYLYLTRANSFERASE"/>
    <property type="match status" value="1"/>
</dbReference>
<evidence type="ECO:0000256" key="5">
    <source>
        <dbReference type="ARBA" id="ARBA00022801"/>
    </source>
</evidence>
<dbReference type="PIRSF" id="PIRSF006118">
    <property type="entry name" value="KDO8-P_Ptase"/>
    <property type="match status" value="1"/>
</dbReference>
<dbReference type="NCBIfam" id="TIGR01670">
    <property type="entry name" value="KdsC-phosphatas"/>
    <property type="match status" value="1"/>
</dbReference>
<dbReference type="Gene3D" id="3.40.50.1000">
    <property type="entry name" value="HAD superfamily/HAD-like"/>
    <property type="match status" value="1"/>
</dbReference>
<keyword evidence="4" id="KW-0479">Metal-binding</keyword>
<proteinExistence type="inferred from homology"/>
<comment type="caution">
    <text evidence="7">The sequence shown here is derived from an EMBL/GenBank/DDBJ whole genome shotgun (WGS) entry which is preliminary data.</text>
</comment>
<dbReference type="InterPro" id="IPR036412">
    <property type="entry name" value="HAD-like_sf"/>
</dbReference>
<comment type="subunit">
    <text evidence="3">Homotetramer.</text>
</comment>
<dbReference type="SFLD" id="SFLDG01138">
    <property type="entry name" value="C1.6.2:_Deoxy-d-mannose-octulo"/>
    <property type="match status" value="1"/>
</dbReference>
<dbReference type="CDD" id="cd01630">
    <property type="entry name" value="HAD_KDO-like"/>
    <property type="match status" value="1"/>
</dbReference>
<dbReference type="GO" id="GO:0016787">
    <property type="term" value="F:hydrolase activity"/>
    <property type="evidence" value="ECO:0007669"/>
    <property type="project" value="UniProtKB-KW"/>
</dbReference>
<sequence>MPKKSDLVSESASRLRLMAFDVDGVLTNGDLYFTPNGDEIKVFSSLDGHGLKMLKEAGVEIAIITGRKSEMVAKRAANLGITHLFQGVEDKRAVMRDLRSQLDLSADHCGYMGDDVVDLPILRACGFSATVADGHDFVKEHVDYIARKGGGAGAVREVCDFILTAQGKLAAMHNVYLTA</sequence>
<evidence type="ECO:0000313" key="8">
    <source>
        <dbReference type="Proteomes" id="UP001549691"/>
    </source>
</evidence>
<dbReference type="EMBL" id="JBEWZI010000040">
    <property type="protein sequence ID" value="MET7016401.1"/>
    <property type="molecule type" value="Genomic_DNA"/>
</dbReference>
<keyword evidence="6" id="KW-0460">Magnesium</keyword>
<name>A0ABV2TR43_9RHOO</name>
<comment type="similarity">
    <text evidence="2">Belongs to the KdsC family.</text>
</comment>
<dbReference type="InterPro" id="IPR010023">
    <property type="entry name" value="KdsC_fam"/>
</dbReference>
<reference evidence="7 8" key="1">
    <citation type="submission" date="2024-07" db="EMBL/GenBank/DDBJ databases">
        <title>Uliginosibacterium flavum JJ3220;KACC:17644.</title>
        <authorList>
            <person name="Kim M.K."/>
        </authorList>
    </citation>
    <scope>NUCLEOTIDE SEQUENCE [LARGE SCALE GENOMIC DNA]</scope>
    <source>
        <strain evidence="7 8">KACC:17644</strain>
    </source>
</reference>
<dbReference type="InterPro" id="IPR023214">
    <property type="entry name" value="HAD_sf"/>
</dbReference>
<evidence type="ECO:0000256" key="4">
    <source>
        <dbReference type="ARBA" id="ARBA00022723"/>
    </source>
</evidence>
<dbReference type="InterPro" id="IPR006549">
    <property type="entry name" value="HAD-SF_hydro_IIIA"/>
</dbReference>
<dbReference type="RefSeq" id="WP_354602859.1">
    <property type="nucleotide sequence ID" value="NZ_JBEWZI010000040.1"/>
</dbReference>
<organism evidence="7 8">
    <name type="scientific">Uliginosibacterium flavum</name>
    <dbReference type="NCBI Taxonomy" id="1396831"/>
    <lineage>
        <taxon>Bacteria</taxon>
        <taxon>Pseudomonadati</taxon>
        <taxon>Pseudomonadota</taxon>
        <taxon>Betaproteobacteria</taxon>
        <taxon>Rhodocyclales</taxon>
        <taxon>Zoogloeaceae</taxon>
        <taxon>Uliginosibacterium</taxon>
    </lineage>
</organism>
<evidence type="ECO:0000256" key="2">
    <source>
        <dbReference type="ARBA" id="ARBA00005893"/>
    </source>
</evidence>
<dbReference type="SFLD" id="SFLDS00003">
    <property type="entry name" value="Haloacid_Dehalogenase"/>
    <property type="match status" value="1"/>
</dbReference>
<comment type="cofactor">
    <cofactor evidence="1">
        <name>Mg(2+)</name>
        <dbReference type="ChEBI" id="CHEBI:18420"/>
    </cofactor>
</comment>
<evidence type="ECO:0000313" key="7">
    <source>
        <dbReference type="EMBL" id="MET7016401.1"/>
    </source>
</evidence>
<protein>
    <submittedName>
        <fullName evidence="7">HAD family hydrolase</fullName>
    </submittedName>
</protein>
<dbReference type="Pfam" id="PF00702">
    <property type="entry name" value="Hydrolase"/>
    <property type="match status" value="1"/>
</dbReference>
<dbReference type="PANTHER" id="PTHR21485">
    <property type="entry name" value="HAD SUPERFAMILY MEMBERS CMAS AND KDSC"/>
    <property type="match status" value="1"/>
</dbReference>